<sequence length="100" mass="11904">MSIKDFFDREKISPLLKLPDEMREKLFSGTHLSRREKYVMANLYYLDSWNKLDEYQNLLPAMADLELSECLESIDILEEEGFISRKGQKIILRIKPITYK</sequence>
<dbReference type="AlphaFoldDB" id="D6SSZ5"/>
<reference evidence="1" key="1">
    <citation type="submission" date="2010-05" db="EMBL/GenBank/DDBJ databases">
        <title>The draft genome of Desulfonatronospira thiodismutans ASO3-1.</title>
        <authorList>
            <consortium name="US DOE Joint Genome Institute (JGI-PGF)"/>
            <person name="Lucas S."/>
            <person name="Copeland A."/>
            <person name="Lapidus A."/>
            <person name="Cheng J.-F."/>
            <person name="Bruce D."/>
            <person name="Goodwin L."/>
            <person name="Pitluck S."/>
            <person name="Chertkov O."/>
            <person name="Brettin T."/>
            <person name="Detter J.C."/>
            <person name="Han C."/>
            <person name="Land M.L."/>
            <person name="Hauser L."/>
            <person name="Kyrpides N."/>
            <person name="Mikhailova N."/>
            <person name="Muyzer G."/>
            <person name="Woyke T."/>
        </authorList>
    </citation>
    <scope>NUCLEOTIDE SEQUENCE [LARGE SCALE GENOMIC DNA]</scope>
    <source>
        <strain evidence="1">ASO3-1</strain>
    </source>
</reference>
<dbReference type="EMBL" id="ACJN02000003">
    <property type="protein sequence ID" value="EFI33811.1"/>
    <property type="molecule type" value="Genomic_DNA"/>
</dbReference>
<comment type="caution">
    <text evidence="1">The sequence shown here is derived from an EMBL/GenBank/DDBJ whole genome shotgun (WGS) entry which is preliminary data.</text>
</comment>
<keyword evidence="2" id="KW-1185">Reference proteome</keyword>
<dbReference type="Proteomes" id="UP000005496">
    <property type="component" value="Unassembled WGS sequence"/>
</dbReference>
<evidence type="ECO:0000313" key="2">
    <source>
        <dbReference type="Proteomes" id="UP000005496"/>
    </source>
</evidence>
<protein>
    <submittedName>
        <fullName evidence="1">Uncharacterized protein</fullName>
    </submittedName>
</protein>
<dbReference type="RefSeq" id="WP_008871160.1">
    <property type="nucleotide sequence ID" value="NZ_ACJN02000003.1"/>
</dbReference>
<accession>D6SSZ5</accession>
<gene>
    <name evidence="1" type="ORF">Dthio_PD1150</name>
</gene>
<evidence type="ECO:0000313" key="1">
    <source>
        <dbReference type="EMBL" id="EFI33811.1"/>
    </source>
</evidence>
<organism evidence="1 2">
    <name type="scientific">Desulfonatronospira thiodismutans ASO3-1</name>
    <dbReference type="NCBI Taxonomy" id="555779"/>
    <lineage>
        <taxon>Bacteria</taxon>
        <taxon>Pseudomonadati</taxon>
        <taxon>Thermodesulfobacteriota</taxon>
        <taxon>Desulfovibrionia</taxon>
        <taxon>Desulfovibrionales</taxon>
        <taxon>Desulfonatronovibrionaceae</taxon>
        <taxon>Desulfonatronospira</taxon>
    </lineage>
</organism>
<proteinExistence type="predicted"/>
<name>D6SSZ5_9BACT</name>